<evidence type="ECO:0000256" key="1">
    <source>
        <dbReference type="ARBA" id="ARBA00022545"/>
    </source>
</evidence>
<evidence type="ECO:0000256" key="2">
    <source>
        <dbReference type="ARBA" id="ARBA00022793"/>
    </source>
</evidence>
<reference evidence="11" key="1">
    <citation type="submission" date="2022-09" db="EMBL/GenBank/DDBJ databases">
        <title>Characterization of three MwoI isoschizomers from sequenced genome and metagenomes.</title>
        <authorList>
            <person name="Fomenkov A."/>
            <person name="Xu S.Y."/>
            <person name="Roberts R.J."/>
        </authorList>
    </citation>
    <scope>NUCLEOTIDE SEQUENCE</scope>
    <source>
        <strain evidence="11">DSM 2970</strain>
    </source>
</reference>
<dbReference type="Pfam" id="PF02775">
    <property type="entry name" value="TPP_enzyme_C"/>
    <property type="match status" value="1"/>
</dbReference>
<comment type="catalytic activity">
    <reaction evidence="8">
        <text>3-sulfopyruvate + H(+) = sulfoacetaldehyde + CO2</text>
        <dbReference type="Rhea" id="RHEA:20948"/>
        <dbReference type="ChEBI" id="CHEBI:15378"/>
        <dbReference type="ChEBI" id="CHEBI:16526"/>
        <dbReference type="ChEBI" id="CHEBI:57940"/>
        <dbReference type="ChEBI" id="CHEBI:58246"/>
        <dbReference type="EC" id="4.1.1.79"/>
    </reaction>
</comment>
<dbReference type="NCBIfam" id="TIGR03846">
    <property type="entry name" value="sulfopy_beta"/>
    <property type="match status" value="1"/>
</dbReference>
<dbReference type="EMBL" id="CP104550">
    <property type="protein sequence ID" value="UXH31486.1"/>
    <property type="molecule type" value="Genomic_DNA"/>
</dbReference>
<evidence type="ECO:0000256" key="5">
    <source>
        <dbReference type="ARBA" id="ARBA00037914"/>
    </source>
</evidence>
<evidence type="ECO:0000256" key="3">
    <source>
        <dbReference type="ARBA" id="ARBA00023239"/>
    </source>
</evidence>
<dbReference type="InterPro" id="IPR029061">
    <property type="entry name" value="THDP-binding"/>
</dbReference>
<keyword evidence="2" id="KW-0210">Decarboxylase</keyword>
<dbReference type="GO" id="GO:0030976">
    <property type="term" value="F:thiamine pyrophosphate binding"/>
    <property type="evidence" value="ECO:0007669"/>
    <property type="project" value="InterPro"/>
</dbReference>
<dbReference type="InterPro" id="IPR022494">
    <property type="entry name" value="Sulfopyruvate_deCO2ase_bsu"/>
</dbReference>
<comment type="function">
    <text evidence="4">Involved in the biosynthesis of the coenzyme M (2-mercaptoethanesulfonic acid). Catalyzes the decarboxylation of sulfopyruvate to sulfoacetaldehyde.</text>
</comment>
<evidence type="ECO:0000256" key="9">
    <source>
        <dbReference type="SAM" id="Phobius"/>
    </source>
</evidence>
<evidence type="ECO:0000256" key="7">
    <source>
        <dbReference type="ARBA" id="ARBA00038875"/>
    </source>
</evidence>
<accession>A0A9E7RTC0</accession>
<dbReference type="InterPro" id="IPR011766">
    <property type="entry name" value="TPP_enzyme_TPP-bd"/>
</dbReference>
<gene>
    <name evidence="11" type="primary">comE</name>
    <name evidence="11" type="ORF">N5910_08065</name>
</gene>
<keyword evidence="9" id="KW-0812">Transmembrane</keyword>
<evidence type="ECO:0000256" key="8">
    <source>
        <dbReference type="ARBA" id="ARBA00048551"/>
    </source>
</evidence>
<dbReference type="Gene3D" id="3.40.50.970">
    <property type="match status" value="1"/>
</dbReference>
<dbReference type="GeneID" id="75107199"/>
<name>A0A9E7RTC0_METWO</name>
<keyword evidence="1" id="KW-0174">Coenzyme M biosynthesis</keyword>
<dbReference type="CDD" id="cd03372">
    <property type="entry name" value="TPP_ComE"/>
    <property type="match status" value="1"/>
</dbReference>
<dbReference type="InterPro" id="IPR051818">
    <property type="entry name" value="TPP_dependent_decarboxylase"/>
</dbReference>
<keyword evidence="3 11" id="KW-0456">Lyase</keyword>
<dbReference type="RefSeq" id="WP_261599540.1">
    <property type="nucleotide sequence ID" value="NZ_CP104550.1"/>
</dbReference>
<protein>
    <recommendedName>
        <fullName evidence="7">sulfopyruvate decarboxylase</fullName>
        <ecNumber evidence="7">4.1.1.79</ecNumber>
    </recommendedName>
</protein>
<feature type="domain" description="Thiamine pyrophosphate enzyme TPP-binding" evidence="10">
    <location>
        <begin position="42"/>
        <end position="151"/>
    </location>
</feature>
<keyword evidence="9" id="KW-1133">Transmembrane helix</keyword>
<organism evidence="11">
    <name type="scientific">Methanothermobacter wolfeii</name>
    <name type="common">Methanobacterium wolfei</name>
    <dbReference type="NCBI Taxonomy" id="145261"/>
    <lineage>
        <taxon>Archaea</taxon>
        <taxon>Methanobacteriati</taxon>
        <taxon>Methanobacteriota</taxon>
        <taxon>Methanomada group</taxon>
        <taxon>Methanobacteria</taxon>
        <taxon>Methanobacteriales</taxon>
        <taxon>Methanobacteriaceae</taxon>
        <taxon>Methanothermobacter</taxon>
    </lineage>
</organism>
<dbReference type="GO" id="GO:0019295">
    <property type="term" value="P:coenzyme M biosynthetic process"/>
    <property type="evidence" value="ECO:0007669"/>
    <property type="project" value="UniProtKB-KW"/>
</dbReference>
<dbReference type="SUPFAM" id="SSF52518">
    <property type="entry name" value="Thiamin diphosphate-binding fold (THDP-binding)"/>
    <property type="match status" value="1"/>
</dbReference>
<dbReference type="EC" id="4.1.1.79" evidence="7"/>
<keyword evidence="9" id="KW-0472">Membrane</keyword>
<dbReference type="PANTHER" id="PTHR42818:SF1">
    <property type="entry name" value="SULFOPYRUVATE DECARBOXYLASE"/>
    <property type="match status" value="1"/>
</dbReference>
<evidence type="ECO:0000259" key="10">
    <source>
        <dbReference type="Pfam" id="PF02775"/>
    </source>
</evidence>
<proteinExistence type="predicted"/>
<dbReference type="GO" id="GO:0050545">
    <property type="term" value="F:sulfopyruvate decarboxylase activity"/>
    <property type="evidence" value="ECO:0007669"/>
    <property type="project" value="UniProtKB-EC"/>
</dbReference>
<feature type="transmembrane region" description="Helical" evidence="9">
    <location>
        <begin position="41"/>
        <end position="59"/>
    </location>
</feature>
<comment type="subunit">
    <text evidence="6">Heterododecamer composed of 6 subunits alpha and 6 subunits beta.</text>
</comment>
<sequence length="180" mass="19381">MLERIEAIKRIVEVLDDELVVCNLGFPSRELYSVKDSGTHFYMLGSMGMASSIGLGLALTQERRVVVLDGDGSILMNLGGLVTAAGQAPGNLIIVLLDNKCYATTGSQCTYADTIDLGGVARAMGFRVIRFDEELDFTRALEATGPLFVHVPVKPGNADVPVIDMSAVEIIERFMAEVRG</sequence>
<dbReference type="Proteomes" id="UP001065373">
    <property type="component" value="Chromosome"/>
</dbReference>
<dbReference type="AlphaFoldDB" id="A0A9E7RTC0"/>
<comment type="pathway">
    <text evidence="5">Cofactor biosynthesis; coenzyme M biosynthesis; sulfoacetaldehyde from phosphoenolpyruvate and sulfite: step 4/4.</text>
</comment>
<evidence type="ECO:0000313" key="11">
    <source>
        <dbReference type="EMBL" id="UXH31486.1"/>
    </source>
</evidence>
<dbReference type="PANTHER" id="PTHR42818">
    <property type="entry name" value="SULFOPYRUVATE DECARBOXYLASE SUBUNIT ALPHA"/>
    <property type="match status" value="1"/>
</dbReference>
<evidence type="ECO:0000256" key="4">
    <source>
        <dbReference type="ARBA" id="ARBA00037396"/>
    </source>
</evidence>
<evidence type="ECO:0000256" key="6">
    <source>
        <dbReference type="ARBA" id="ARBA00038733"/>
    </source>
</evidence>